<dbReference type="GO" id="GO:0008170">
    <property type="term" value="F:N-methyltransferase activity"/>
    <property type="evidence" value="ECO:0007669"/>
    <property type="project" value="InterPro"/>
</dbReference>
<dbReference type="PRINTS" id="PR00508">
    <property type="entry name" value="S21N4MTFRASE"/>
</dbReference>
<dbReference type="AlphaFoldDB" id="X0W561"/>
<keyword evidence="2" id="KW-0489">Methyltransferase</keyword>
<dbReference type="PANTHER" id="PTHR13370:SF3">
    <property type="entry name" value="TRNA (GUANINE(10)-N2)-METHYLTRANSFERASE HOMOLOG"/>
    <property type="match status" value="1"/>
</dbReference>
<gene>
    <name evidence="5" type="ORF">S01H1_47967</name>
</gene>
<dbReference type="GO" id="GO:0032259">
    <property type="term" value="P:methylation"/>
    <property type="evidence" value="ECO:0007669"/>
    <property type="project" value="UniProtKB-KW"/>
</dbReference>
<comment type="similarity">
    <text evidence="1">Belongs to the N(4)/N(6)-methyltransferase family.</text>
</comment>
<organism evidence="5">
    <name type="scientific">marine sediment metagenome</name>
    <dbReference type="NCBI Taxonomy" id="412755"/>
    <lineage>
        <taxon>unclassified sequences</taxon>
        <taxon>metagenomes</taxon>
        <taxon>ecological metagenomes</taxon>
    </lineage>
</organism>
<feature type="domain" description="DNA methylase N-4/N-6" evidence="4">
    <location>
        <begin position="4"/>
        <end position="184"/>
    </location>
</feature>
<dbReference type="InterPro" id="IPR001091">
    <property type="entry name" value="RM_Methyltransferase"/>
</dbReference>
<keyword evidence="3" id="KW-0808">Transferase</keyword>
<dbReference type="Gene3D" id="3.40.50.150">
    <property type="entry name" value="Vaccinia Virus protein VP39"/>
    <property type="match status" value="1"/>
</dbReference>
<dbReference type="GO" id="GO:0005737">
    <property type="term" value="C:cytoplasm"/>
    <property type="evidence" value="ECO:0007669"/>
    <property type="project" value="TreeGrafter"/>
</dbReference>
<evidence type="ECO:0000259" key="4">
    <source>
        <dbReference type="Pfam" id="PF01555"/>
    </source>
</evidence>
<reference evidence="5" key="1">
    <citation type="journal article" date="2014" name="Front. Microbiol.">
        <title>High frequency of phylogenetically diverse reductive dehalogenase-homologous genes in deep subseafloor sedimentary metagenomes.</title>
        <authorList>
            <person name="Kawai M."/>
            <person name="Futagami T."/>
            <person name="Toyoda A."/>
            <person name="Takaki Y."/>
            <person name="Nishi S."/>
            <person name="Hori S."/>
            <person name="Arai W."/>
            <person name="Tsubouchi T."/>
            <person name="Morono Y."/>
            <person name="Uchiyama I."/>
            <person name="Ito T."/>
            <person name="Fujiyama A."/>
            <person name="Inagaki F."/>
            <person name="Takami H."/>
        </authorList>
    </citation>
    <scope>NUCLEOTIDE SEQUENCE</scope>
    <source>
        <strain evidence="5">Expedition CK06-06</strain>
    </source>
</reference>
<evidence type="ECO:0000256" key="2">
    <source>
        <dbReference type="ARBA" id="ARBA00022603"/>
    </source>
</evidence>
<accession>X0W561</accession>
<protein>
    <recommendedName>
        <fullName evidence="4">DNA methylase N-4/N-6 domain-containing protein</fullName>
    </recommendedName>
</protein>
<dbReference type="Pfam" id="PF01555">
    <property type="entry name" value="N6_N4_Mtase"/>
    <property type="match status" value="1"/>
</dbReference>
<dbReference type="PROSITE" id="PS00092">
    <property type="entry name" value="N6_MTASE"/>
    <property type="match status" value="1"/>
</dbReference>
<dbReference type="EMBL" id="BARS01030781">
    <property type="protein sequence ID" value="GAG25690.1"/>
    <property type="molecule type" value="Genomic_DNA"/>
</dbReference>
<name>X0W561_9ZZZZ</name>
<proteinExistence type="inferred from homology"/>
<feature type="non-terminal residue" evidence="5">
    <location>
        <position position="1"/>
    </location>
</feature>
<evidence type="ECO:0000256" key="1">
    <source>
        <dbReference type="ARBA" id="ARBA00006594"/>
    </source>
</evidence>
<dbReference type="SUPFAM" id="SSF53335">
    <property type="entry name" value="S-adenosyl-L-methionine-dependent methyltransferases"/>
    <property type="match status" value="1"/>
</dbReference>
<dbReference type="InterPro" id="IPR029063">
    <property type="entry name" value="SAM-dependent_MTases_sf"/>
</dbReference>
<dbReference type="InterPro" id="IPR002941">
    <property type="entry name" value="DNA_methylase_N4/N6"/>
</dbReference>
<sequence length="194" mass="22373">PNSVDLIVTDPPYGMGYVSNYYKNGNPHVAIEGDDHYPAELIPVFKRLAKKAVFAFCRWDNLKEVEKPTSFIVWAKNNWTAGDLKHAYGRMWEGILFYPCEEHAFETRQPDIIDMRRVPPTKLHHPTEKPVELIKWIIRNNSNEGDLILDPFAGSGATLVACQELKRRYIGIEVNEDYVNIIKKRLNNTQGQLF</sequence>
<dbReference type="InterPro" id="IPR002052">
    <property type="entry name" value="DNA_methylase_N6_adenine_CS"/>
</dbReference>
<evidence type="ECO:0000256" key="3">
    <source>
        <dbReference type="ARBA" id="ARBA00022679"/>
    </source>
</evidence>
<evidence type="ECO:0000313" key="5">
    <source>
        <dbReference type="EMBL" id="GAG25690.1"/>
    </source>
</evidence>
<comment type="caution">
    <text evidence="5">The sequence shown here is derived from an EMBL/GenBank/DDBJ whole genome shotgun (WGS) entry which is preliminary data.</text>
</comment>
<dbReference type="GO" id="GO:0003677">
    <property type="term" value="F:DNA binding"/>
    <property type="evidence" value="ECO:0007669"/>
    <property type="project" value="InterPro"/>
</dbReference>
<dbReference type="PANTHER" id="PTHR13370">
    <property type="entry name" value="RNA METHYLASE-RELATED"/>
    <property type="match status" value="1"/>
</dbReference>